<evidence type="ECO:0000256" key="5">
    <source>
        <dbReference type="ARBA" id="ARBA00037913"/>
    </source>
</evidence>
<dbReference type="PANTHER" id="PTHR11347">
    <property type="entry name" value="CYCLIC NUCLEOTIDE PHOSPHODIESTERASE"/>
    <property type="match status" value="1"/>
</dbReference>
<evidence type="ECO:0000256" key="4">
    <source>
        <dbReference type="ARBA" id="ARBA00022801"/>
    </source>
</evidence>
<dbReference type="Gene3D" id="1.10.1300.10">
    <property type="entry name" value="3'5'-cyclic nucleotide phosphodiesterase, catalytic domain"/>
    <property type="match status" value="1"/>
</dbReference>
<dbReference type="SUPFAM" id="SSF109604">
    <property type="entry name" value="HD-domain/PDEase-like"/>
    <property type="match status" value="1"/>
</dbReference>
<evidence type="ECO:0000256" key="3">
    <source>
        <dbReference type="ARBA" id="ARBA00022723"/>
    </source>
</evidence>
<proteinExistence type="inferred from homology"/>
<feature type="region of interest" description="Disordered" evidence="11">
    <location>
        <begin position="651"/>
        <end position="674"/>
    </location>
</feature>
<dbReference type="EMBL" id="OV121136">
    <property type="protein sequence ID" value="CAH0557243.1"/>
    <property type="molecule type" value="Genomic_DNA"/>
</dbReference>
<comment type="similarity">
    <text evidence="6">Belongs to the cyclic nucleotide phosphodiesterase family. PDE9 subfamily.</text>
</comment>
<keyword evidence="3 9" id="KW-0479">Metal-binding</keyword>
<dbReference type="Pfam" id="PF00233">
    <property type="entry name" value="PDEase_I"/>
    <property type="match status" value="1"/>
</dbReference>
<evidence type="ECO:0000256" key="7">
    <source>
        <dbReference type="PIRSR" id="PIRSR623088-1"/>
    </source>
</evidence>
<dbReference type="CDD" id="cd00077">
    <property type="entry name" value="HDc"/>
    <property type="match status" value="1"/>
</dbReference>
<evidence type="ECO:0000256" key="2">
    <source>
        <dbReference type="ARBA" id="ARBA00022535"/>
    </source>
</evidence>
<evidence type="ECO:0000313" key="13">
    <source>
        <dbReference type="EMBL" id="CAH0557243.1"/>
    </source>
</evidence>
<dbReference type="InterPro" id="IPR002073">
    <property type="entry name" value="PDEase_catalytic_dom"/>
</dbReference>
<dbReference type="OrthoDB" id="546632at2759"/>
<dbReference type="FunFam" id="1.10.1300.10:FF:000006">
    <property type="entry name" value="Phosphodiesterase 9A"/>
    <property type="match status" value="1"/>
</dbReference>
<evidence type="ECO:0000256" key="8">
    <source>
        <dbReference type="PIRSR" id="PIRSR623088-2"/>
    </source>
</evidence>
<feature type="binding site" evidence="9">
    <location>
        <position position="297"/>
    </location>
    <ligand>
        <name>Zn(2+)</name>
        <dbReference type="ChEBI" id="CHEBI:29105"/>
        <label>1</label>
    </ligand>
</feature>
<feature type="compositionally biased region" description="Acidic residues" evidence="11">
    <location>
        <begin position="613"/>
        <end position="631"/>
    </location>
</feature>
<accession>A0A9P0FJP1</accession>
<feature type="binding site" evidence="8">
    <location>
        <position position="443"/>
    </location>
    <ligand>
        <name>AMP</name>
        <dbReference type="ChEBI" id="CHEBI:456215"/>
    </ligand>
</feature>
<keyword evidence="2" id="KW-0140">cGMP</keyword>
<gene>
    <name evidence="13" type="ORF">MELIAE_LOCUS8008</name>
</gene>
<feature type="compositionally biased region" description="Polar residues" evidence="11">
    <location>
        <begin position="948"/>
        <end position="976"/>
    </location>
</feature>
<feature type="binding site" evidence="9">
    <location>
        <position position="443"/>
    </location>
    <ligand>
        <name>Zn(2+)</name>
        <dbReference type="ChEBI" id="CHEBI:29105"/>
        <label>1</label>
    </ligand>
</feature>
<keyword evidence="4 10" id="KW-0378">Hydrolase</keyword>
<dbReference type="Proteomes" id="UP001154078">
    <property type="component" value="Chromosome 5"/>
</dbReference>
<evidence type="ECO:0000256" key="10">
    <source>
        <dbReference type="RuleBase" id="RU363067"/>
    </source>
</evidence>
<dbReference type="GO" id="GO:0047555">
    <property type="term" value="F:3',5'-cyclic-GMP phosphodiesterase activity"/>
    <property type="evidence" value="ECO:0007669"/>
    <property type="project" value="UniProtKB-EC"/>
</dbReference>
<feature type="binding site" evidence="8">
    <location>
        <position position="334"/>
    </location>
    <ligand>
        <name>AMP</name>
        <dbReference type="ChEBI" id="CHEBI:456215"/>
    </ligand>
</feature>
<dbReference type="SMART" id="SM00471">
    <property type="entry name" value="HDc"/>
    <property type="match status" value="1"/>
</dbReference>
<comment type="cofactor">
    <cofactor evidence="10">
        <name>a divalent metal cation</name>
        <dbReference type="ChEBI" id="CHEBI:60240"/>
    </cofactor>
    <text evidence="10">Binds 2 divalent metal cations per subunit. Site 1 may preferentially bind zinc ions, while site 2 has a preference for magnesium and/or manganese ions.</text>
</comment>
<feature type="compositionally biased region" description="Low complexity" evidence="11">
    <location>
        <begin position="555"/>
        <end position="578"/>
    </location>
</feature>
<dbReference type="PROSITE" id="PS51845">
    <property type="entry name" value="PDEASE_I_2"/>
    <property type="match status" value="1"/>
</dbReference>
<feature type="binding site" evidence="9">
    <location>
        <position position="334"/>
    </location>
    <ligand>
        <name>Zn(2+)</name>
        <dbReference type="ChEBI" id="CHEBI:29105"/>
        <label>1</label>
    </ligand>
</feature>
<dbReference type="InterPro" id="IPR036971">
    <property type="entry name" value="PDEase_catalytic_dom_sf"/>
</dbReference>
<feature type="region of interest" description="Disordered" evidence="11">
    <location>
        <begin position="551"/>
        <end position="636"/>
    </location>
</feature>
<dbReference type="EC" id="3.1.4.-" evidence="10"/>
<evidence type="ECO:0000256" key="1">
    <source>
        <dbReference type="ARBA" id="ARBA00000583"/>
    </source>
</evidence>
<evidence type="ECO:0000256" key="9">
    <source>
        <dbReference type="PIRSR" id="PIRSR623088-3"/>
    </source>
</evidence>
<dbReference type="InterPro" id="IPR003607">
    <property type="entry name" value="HD/PDEase_dom"/>
</dbReference>
<reference evidence="13" key="1">
    <citation type="submission" date="2021-12" db="EMBL/GenBank/DDBJ databases">
        <authorList>
            <person name="King R."/>
        </authorList>
    </citation>
    <scope>NUCLEOTIDE SEQUENCE</scope>
</reference>
<dbReference type="PROSITE" id="PS00126">
    <property type="entry name" value="PDEASE_I_1"/>
    <property type="match status" value="1"/>
</dbReference>
<dbReference type="GO" id="GO:0046872">
    <property type="term" value="F:metal ion binding"/>
    <property type="evidence" value="ECO:0007669"/>
    <property type="project" value="UniProtKB-KW"/>
</dbReference>
<evidence type="ECO:0000256" key="6">
    <source>
        <dbReference type="ARBA" id="ARBA00061167"/>
    </source>
</evidence>
<evidence type="ECO:0000259" key="12">
    <source>
        <dbReference type="PROSITE" id="PS51845"/>
    </source>
</evidence>
<feature type="domain" description="PDEase" evidence="12">
    <location>
        <begin position="209"/>
        <end position="538"/>
    </location>
</feature>
<protein>
    <recommendedName>
        <fullName evidence="10">Phosphodiesterase</fullName>
        <ecNumber evidence="10">3.1.4.-</ecNumber>
    </recommendedName>
</protein>
<name>A0A9P0FJP1_BRAAE</name>
<keyword evidence="14" id="KW-1185">Reference proteome</keyword>
<sequence>MRRIVIIEEAAFAEHWREDVCGSWQRQQRRRYVGALVNHEPVPRPPMDQPTTIRVFFSVGQREETALFRSDTPAEQIKDLFRSAAEAGPRDILKLYNHAGQLLNISSDLPENSREIPYSLQVVAANGLAMLQETTGTDLKALEARVSAIERQMKSELPLPHAVQELQKEVDGFREKLETSEGLSWLGFFKQLPEPMSTEELRKLQYRRKSDSVKKRVKQNFANICDAQVSDNIRHWLRTPTFDARPWEDEELLLLLQQMFIDHDICSKFAIDMTTLRNFLYETYKNYNDVPFHNFRHCFCVAQMLYAISWCVDLPSKIGDLEVLILLTACICHDLDHPGYNNIYQINAKTELAIRYNDISPLENHHCSVAFRILENDDCNIFKSFSSEEFKQIREGIIRCILATDMARHNEILTNFKEICPTFNYNDKAHVNLLCMVLIKVSDISNEARPMDVAEPWLDKLLQEFFKQSDAEKLEGLPVTPFMDREKITKPSSQCSFIGFVLLPLFEALGELLTELQDLIIQPVRDALEYYRKLNEATREERLHRKSIVAELEHQNQSNTPNNQSPDGVSKSNSNSSVKMKKSLSFQQTRSRSRSTEEDTEASQESVHGEEQQSLEDVAEDPESGDSETATEVEVSEKALKFKISTECSVSSTGRKSYPGSRKGSRERGQHLSSSELARMMQRGKLKTTAFSFDQHCLIGNKRLSFDTPEFLDEYALTIREKLEEGQGKVSHKTNKGECVTAKETITLNKCNSDHAKVPSGGGGTDEMKSILKFSDNKMFTNAEKLKINNSSQVSSENSANNQNSIQNNCVEQLNAKIASDSDNSILDEKVQMETEISESKNNRSFISRLRQFTDRFGISTEKDGKVKKSNSLKNNNCAQSTPNKGKKKAIGCCEESDVIKNTKASTLPKTKSSGMNKKGWTFFVLGRDKQRLQGWSSDAEVAKNDSDNQSLPSTSQLQSEKTTPQSSPRKNDQLNQIFKDQSTLIDSKLKELKSEEAIVISSENNHGLI</sequence>
<comment type="catalytic activity">
    <reaction evidence="1">
        <text>3',5'-cyclic GMP + H2O = GMP + H(+)</text>
        <dbReference type="Rhea" id="RHEA:16957"/>
        <dbReference type="ChEBI" id="CHEBI:15377"/>
        <dbReference type="ChEBI" id="CHEBI:15378"/>
        <dbReference type="ChEBI" id="CHEBI:57746"/>
        <dbReference type="ChEBI" id="CHEBI:58115"/>
        <dbReference type="EC" id="3.1.4.35"/>
    </reaction>
</comment>
<feature type="binding site" evidence="8">
    <location>
        <position position="494"/>
    </location>
    <ligand>
        <name>AMP</name>
        <dbReference type="ChEBI" id="CHEBI:456215"/>
    </ligand>
</feature>
<feature type="binding site" evidence="9">
    <location>
        <position position="334"/>
    </location>
    <ligand>
        <name>Zn(2+)</name>
        <dbReference type="ChEBI" id="CHEBI:29105"/>
        <label>2</label>
    </ligand>
</feature>
<feature type="region of interest" description="Disordered" evidence="11">
    <location>
        <begin position="938"/>
        <end position="976"/>
    </location>
</feature>
<dbReference type="InterPro" id="IPR023088">
    <property type="entry name" value="PDEase"/>
</dbReference>
<dbReference type="PRINTS" id="PR00387">
    <property type="entry name" value="PDIESTERASE1"/>
</dbReference>
<evidence type="ECO:0000256" key="11">
    <source>
        <dbReference type="SAM" id="MobiDB-lite"/>
    </source>
</evidence>
<feature type="active site" description="Proton donor" evidence="7">
    <location>
        <position position="293"/>
    </location>
</feature>
<organism evidence="13 14">
    <name type="scientific">Brassicogethes aeneus</name>
    <name type="common">Rape pollen beetle</name>
    <name type="synonym">Meligethes aeneus</name>
    <dbReference type="NCBI Taxonomy" id="1431903"/>
    <lineage>
        <taxon>Eukaryota</taxon>
        <taxon>Metazoa</taxon>
        <taxon>Ecdysozoa</taxon>
        <taxon>Arthropoda</taxon>
        <taxon>Hexapoda</taxon>
        <taxon>Insecta</taxon>
        <taxon>Pterygota</taxon>
        <taxon>Neoptera</taxon>
        <taxon>Endopterygota</taxon>
        <taxon>Coleoptera</taxon>
        <taxon>Polyphaga</taxon>
        <taxon>Cucujiformia</taxon>
        <taxon>Nitidulidae</taxon>
        <taxon>Meligethinae</taxon>
        <taxon>Brassicogethes</taxon>
    </lineage>
</organism>
<comment type="pathway">
    <text evidence="5">Purine metabolism; 3',5'-cyclic GMP degradation; GMP from 3',5'-cyclic GMP: step 1/1.</text>
</comment>
<dbReference type="InterPro" id="IPR023174">
    <property type="entry name" value="PDEase_CS"/>
</dbReference>
<evidence type="ECO:0000313" key="14">
    <source>
        <dbReference type="Proteomes" id="UP001154078"/>
    </source>
</evidence>
<feature type="binding site" evidence="8">
    <location>
        <begin position="293"/>
        <end position="297"/>
    </location>
    <ligand>
        <name>AMP</name>
        <dbReference type="ChEBI" id="CHEBI:456215"/>
    </ligand>
</feature>
<dbReference type="GO" id="GO:0007165">
    <property type="term" value="P:signal transduction"/>
    <property type="evidence" value="ECO:0007669"/>
    <property type="project" value="InterPro"/>
</dbReference>
<feature type="binding site" evidence="9">
    <location>
        <position position="333"/>
    </location>
    <ligand>
        <name>Zn(2+)</name>
        <dbReference type="ChEBI" id="CHEBI:29105"/>
        <label>1</label>
    </ligand>
</feature>
<feature type="region of interest" description="Disordered" evidence="11">
    <location>
        <begin position="864"/>
        <end position="891"/>
    </location>
</feature>
<dbReference type="AlphaFoldDB" id="A0A9P0FJP1"/>